<dbReference type="OrthoDB" id="9758929at2"/>
<name>W9VX21_9GAMM</name>
<dbReference type="EMBL" id="AONC01000031">
    <property type="protein sequence ID" value="EXJ14970.1"/>
    <property type="molecule type" value="Genomic_DNA"/>
</dbReference>
<proteinExistence type="predicted"/>
<organism evidence="1 2">
    <name type="scientific">Imhoffiella purpurea</name>
    <dbReference type="NCBI Taxonomy" id="1249627"/>
    <lineage>
        <taxon>Bacteria</taxon>
        <taxon>Pseudomonadati</taxon>
        <taxon>Pseudomonadota</taxon>
        <taxon>Gammaproteobacteria</taxon>
        <taxon>Chromatiales</taxon>
        <taxon>Chromatiaceae</taxon>
        <taxon>Imhoffiella</taxon>
    </lineage>
</organism>
<dbReference type="RefSeq" id="WP_043753734.1">
    <property type="nucleotide sequence ID" value="NZ_AONC01000031.1"/>
</dbReference>
<dbReference type="Proteomes" id="UP000019460">
    <property type="component" value="Unassembled WGS sequence"/>
</dbReference>
<evidence type="ECO:0000313" key="1">
    <source>
        <dbReference type="EMBL" id="EXJ14970.1"/>
    </source>
</evidence>
<sequence length="60" mass="6813">MDAYTELDARQGWNLSPGVTLAIVGRNLLAPSHREYGSASLAAYEQRIEREAFLRIEIEY</sequence>
<gene>
    <name evidence="1" type="ORF">D779_1934</name>
</gene>
<protein>
    <recommendedName>
        <fullName evidence="3">TonB-dependent receptor</fullName>
    </recommendedName>
</protein>
<evidence type="ECO:0000313" key="2">
    <source>
        <dbReference type="Proteomes" id="UP000019460"/>
    </source>
</evidence>
<keyword evidence="2" id="KW-1185">Reference proteome</keyword>
<accession>W9VX21</accession>
<comment type="caution">
    <text evidence="1">The sequence shown here is derived from an EMBL/GenBank/DDBJ whole genome shotgun (WGS) entry which is preliminary data.</text>
</comment>
<dbReference type="AlphaFoldDB" id="W9VX21"/>
<reference evidence="1 2" key="1">
    <citation type="submission" date="2012-11" db="EMBL/GenBank/DDBJ databases">
        <title>Genome assembly of Thiorhodococcus sp. AK35.</title>
        <authorList>
            <person name="Nupur N."/>
            <person name="Khatri I."/>
            <person name="Subramanian S."/>
            <person name="Pinnaka A."/>
        </authorList>
    </citation>
    <scope>NUCLEOTIDE SEQUENCE [LARGE SCALE GENOMIC DNA]</scope>
    <source>
        <strain evidence="1 2">AK35</strain>
    </source>
</reference>
<evidence type="ECO:0008006" key="3">
    <source>
        <dbReference type="Google" id="ProtNLM"/>
    </source>
</evidence>